<dbReference type="AlphaFoldDB" id="A0A2T7UWW3"/>
<comment type="caution">
    <text evidence="1">The sequence shown here is derived from an EMBL/GenBank/DDBJ whole genome shotgun (WGS) entry which is preliminary data.</text>
</comment>
<reference evidence="1 2" key="1">
    <citation type="journal article" date="2011" name="Syst. Appl. Microbiol.">
        <title>Defluviimonas denitrificans gen. nov., sp. nov., and Pararhodobacter aggregans gen. nov., sp. nov., non-phototrophic Rhodobacteraceae from the biofilter of a marine aquaculture.</title>
        <authorList>
            <person name="Foesel B.U."/>
            <person name="Drake H.L."/>
            <person name="Schramm A."/>
        </authorList>
    </citation>
    <scope>NUCLEOTIDE SEQUENCE [LARGE SCALE GENOMIC DNA]</scope>
    <source>
        <strain evidence="1 2">D1-19</strain>
    </source>
</reference>
<dbReference type="Proteomes" id="UP000244810">
    <property type="component" value="Unassembled WGS sequence"/>
</dbReference>
<sequence>MPQPLRLEVFETPDTLDGPALLMPEELEDLRLNAYERGYVAGWEDGSQQVTGESDQRRAAVERTAEQLAFTYHEARGHVLRALEPLFAAMVETVLPRAARAAVVPLALEQLMPLAHATAEAPLVLRVPPGRRDAFRAALSGVVLPPLDIVETEDLAEGQAAFAFGPAETCIDLTHASLAIGQAIDAFYSIQHEESRLA</sequence>
<keyword evidence="1" id="KW-0969">Cilium</keyword>
<dbReference type="OrthoDB" id="7870971at2"/>
<proteinExistence type="predicted"/>
<evidence type="ECO:0000313" key="2">
    <source>
        <dbReference type="Proteomes" id="UP000244810"/>
    </source>
</evidence>
<name>A0A2T7UWW3_9RHOB</name>
<protein>
    <submittedName>
        <fullName evidence="1">Flagellar biosynthesis protein</fullName>
    </submittedName>
</protein>
<accession>A0A2T7UWW3</accession>
<dbReference type="RefSeq" id="WP_107749777.1">
    <property type="nucleotide sequence ID" value="NZ_QBKF01000001.1"/>
</dbReference>
<keyword evidence="1" id="KW-0966">Cell projection</keyword>
<keyword evidence="1" id="KW-0282">Flagellum</keyword>
<gene>
    <name evidence="1" type="ORF">DDE23_02380</name>
</gene>
<evidence type="ECO:0000313" key="1">
    <source>
        <dbReference type="EMBL" id="PVE49273.1"/>
    </source>
</evidence>
<organism evidence="1 2">
    <name type="scientific">Pararhodobacter aggregans</name>
    <dbReference type="NCBI Taxonomy" id="404875"/>
    <lineage>
        <taxon>Bacteria</taxon>
        <taxon>Pseudomonadati</taxon>
        <taxon>Pseudomonadota</taxon>
        <taxon>Alphaproteobacteria</taxon>
        <taxon>Rhodobacterales</taxon>
        <taxon>Paracoccaceae</taxon>
        <taxon>Pararhodobacter</taxon>
    </lineage>
</organism>
<dbReference type="EMBL" id="QDDR01000001">
    <property type="protein sequence ID" value="PVE49273.1"/>
    <property type="molecule type" value="Genomic_DNA"/>
</dbReference>
<keyword evidence="2" id="KW-1185">Reference proteome</keyword>